<proteinExistence type="predicted"/>
<accession>A0A2I1R4S4</accession>
<dbReference type="InterPro" id="IPR014710">
    <property type="entry name" value="RmlC-like_jellyroll"/>
</dbReference>
<dbReference type="RefSeq" id="WP_101821302.1">
    <property type="nucleotide sequence ID" value="NZ_PKJC01000016.1"/>
</dbReference>
<evidence type="ECO:0000259" key="1">
    <source>
        <dbReference type="Pfam" id="PF05899"/>
    </source>
</evidence>
<organism evidence="2 3">
    <name type="scientific">Gordonia terrae</name>
    <dbReference type="NCBI Taxonomy" id="2055"/>
    <lineage>
        <taxon>Bacteria</taxon>
        <taxon>Bacillati</taxon>
        <taxon>Actinomycetota</taxon>
        <taxon>Actinomycetes</taxon>
        <taxon>Mycobacteriales</taxon>
        <taxon>Gordoniaceae</taxon>
        <taxon>Gordonia</taxon>
    </lineage>
</organism>
<evidence type="ECO:0000313" key="3">
    <source>
        <dbReference type="Proteomes" id="UP000234662"/>
    </source>
</evidence>
<sequence length="118" mass="12853">MSQLLGNALQYELEPEGYQSLDDDSTVDTGSHHIATMAGAEVGVWQAHPGRIGGVTDDEIFIVLEGRAEVTFHDTQETIAIGPGDVVRLHAGQRNTWKTIERLRKVSVWIPTAPDSSS</sequence>
<comment type="caution">
    <text evidence="2">The sequence shown here is derived from an EMBL/GenBank/DDBJ whole genome shotgun (WGS) entry which is preliminary data.</text>
</comment>
<dbReference type="EMBL" id="PKJC01000016">
    <property type="protein sequence ID" value="PKZ64123.1"/>
    <property type="molecule type" value="Genomic_DNA"/>
</dbReference>
<dbReference type="AlphaFoldDB" id="A0A2I1R4S4"/>
<dbReference type="SUPFAM" id="SSF51182">
    <property type="entry name" value="RmlC-like cupins"/>
    <property type="match status" value="1"/>
</dbReference>
<feature type="domain" description="(S)-ureidoglycine aminohydrolase cupin" evidence="1">
    <location>
        <begin position="41"/>
        <end position="106"/>
    </location>
</feature>
<evidence type="ECO:0000313" key="2">
    <source>
        <dbReference type="EMBL" id="PKZ64123.1"/>
    </source>
</evidence>
<dbReference type="Pfam" id="PF05899">
    <property type="entry name" value="Cupin_3"/>
    <property type="match status" value="1"/>
</dbReference>
<name>A0A2I1R4S4_9ACTN</name>
<reference evidence="2 3" key="1">
    <citation type="submission" date="2017-12" db="EMBL/GenBank/DDBJ databases">
        <title>Phylogenetic diversity of female urinary microbiome.</title>
        <authorList>
            <person name="Thomas-White K."/>
            <person name="Wolfe A.J."/>
        </authorList>
    </citation>
    <scope>NUCLEOTIDE SEQUENCE [LARGE SCALE GENOMIC DNA]</scope>
    <source>
        <strain evidence="2 3">UMB0777</strain>
    </source>
</reference>
<gene>
    <name evidence="2" type="ORF">CYJ73_18520</name>
</gene>
<dbReference type="Proteomes" id="UP000234662">
    <property type="component" value="Unassembled WGS sequence"/>
</dbReference>
<dbReference type="InterPro" id="IPR011051">
    <property type="entry name" value="RmlC_Cupin_sf"/>
</dbReference>
<dbReference type="InterPro" id="IPR008579">
    <property type="entry name" value="UGlyAH_Cupin_dom"/>
</dbReference>
<protein>
    <recommendedName>
        <fullName evidence="1">(S)-ureidoglycine aminohydrolase cupin domain-containing protein</fullName>
    </recommendedName>
</protein>
<dbReference type="Gene3D" id="2.60.120.10">
    <property type="entry name" value="Jelly Rolls"/>
    <property type="match status" value="1"/>
</dbReference>